<organism evidence="1 2">
    <name type="scientific">Paenibacillus albilobatus</name>
    <dbReference type="NCBI Taxonomy" id="2716884"/>
    <lineage>
        <taxon>Bacteria</taxon>
        <taxon>Bacillati</taxon>
        <taxon>Bacillota</taxon>
        <taxon>Bacilli</taxon>
        <taxon>Bacillales</taxon>
        <taxon>Paenibacillaceae</taxon>
        <taxon>Paenibacillus</taxon>
    </lineage>
</organism>
<dbReference type="Proteomes" id="UP000679779">
    <property type="component" value="Unassembled WGS sequence"/>
</dbReference>
<evidence type="ECO:0008006" key="3">
    <source>
        <dbReference type="Google" id="ProtNLM"/>
    </source>
</evidence>
<comment type="caution">
    <text evidence="1">The sequence shown here is derived from an EMBL/GenBank/DDBJ whole genome shotgun (WGS) entry which is preliminary data.</text>
</comment>
<sequence>MTEPHVFIRQNHLSSHSIQRLKDHFYLRFANYREERSAFATQQQELRQQLSGSIEREPGARIAYIRLQQGMKRGKIQFEKIPKLEFVDPVLLESIRSHLIRGQELQRREDLLREQFEKEYKRQAEELYELFREQSNVQNALLFTNFEMYCSLNNSYSPKKTGKVWKIMMRSFAKTAPLSTFTSIGRPGARASTSRIRLAQWILLAWFNYFLLLPEVVRASRFRVKYEADPVGEAVWTVGAGEPIEVRPGLYQRDKRRFALKESRLRNLPSGSIVTWEELASRLGVGTDWVESRTTKLLAAGYLRNVLERKADTLTLTALIDEASSFRNVSGRVDGFVRHLEALHLIATRMENATDLHIRESLIHSAQKHAAECCDAVLWKGKRPLDLFHEDSYIPGGSDEIQAPARRTIDKWADILPLFDHRLKFRLFMKELLKERLPASYESLRQSLSEYAGMYEKEVALRRTSRNTVFAASPQVTRLEDLKDVYRERIKPAENGEDVHIGEDELMDLKAQLEEVGIKPQRTLQLLIQPAMNGKYVVNDCKNGYLAYSIYHDPGRHEQVLHKIRSALGCKEALLLTYSPSCGFNPNTNDFSETYSLTEEVHDPEEGGQSETSRLIALNSCTLEWNADMNRFELRAGDVRGIALYTGSLAPAYLPEDYRNIALLSQSGFLNGIGFEYNEISLGESRKLGRISFGDLILQRRKNILHSSLFSSLNFDFEGYGSFHELLESHGIPLRSFVRLFPVREGKLHIEYGATAIHKPIFFDAEEPLYFIEMLKHVQRSRQQYGEIAVVFEEALPDPYETDYAAEYVYEM</sequence>
<accession>A0A920CCZ6</accession>
<keyword evidence="2" id="KW-1185">Reference proteome</keyword>
<evidence type="ECO:0000313" key="1">
    <source>
        <dbReference type="EMBL" id="GIO32217.1"/>
    </source>
</evidence>
<protein>
    <recommendedName>
        <fullName evidence="3">Lantibiotic dehydratase N-terminal domain-containing protein</fullName>
    </recommendedName>
</protein>
<evidence type="ECO:0000313" key="2">
    <source>
        <dbReference type="Proteomes" id="UP000679779"/>
    </source>
</evidence>
<gene>
    <name evidence="1" type="ORF">J2TS6_33580</name>
</gene>
<reference evidence="1" key="1">
    <citation type="submission" date="2021-03" db="EMBL/GenBank/DDBJ databases">
        <title>Antimicrobial resistance genes in bacteria isolated from Japanese honey, and their potential for conferring macrolide and lincosamide resistance in the American foulbrood pathogen Paenibacillus larvae.</title>
        <authorList>
            <person name="Okamoto M."/>
            <person name="Kumagai M."/>
            <person name="Kanamori H."/>
            <person name="Takamatsu D."/>
        </authorList>
    </citation>
    <scope>NUCLEOTIDE SEQUENCE</scope>
    <source>
        <strain evidence="1">J2TS6</strain>
    </source>
</reference>
<dbReference type="AlphaFoldDB" id="A0A920CCZ6"/>
<dbReference type="RefSeq" id="WP_160038814.1">
    <property type="nucleotide sequence ID" value="NZ_BORQ01000004.1"/>
</dbReference>
<name>A0A920CCZ6_9BACL</name>
<dbReference type="EMBL" id="BORQ01000004">
    <property type="protein sequence ID" value="GIO32217.1"/>
    <property type="molecule type" value="Genomic_DNA"/>
</dbReference>
<proteinExistence type="predicted"/>